<gene>
    <name evidence="7" type="ORF">L336_0299</name>
</gene>
<dbReference type="GO" id="GO:0016020">
    <property type="term" value="C:membrane"/>
    <property type="evidence" value="ECO:0007669"/>
    <property type="project" value="UniProtKB-SubCell"/>
</dbReference>
<evidence type="ECO:0000256" key="2">
    <source>
        <dbReference type="ARBA" id="ARBA00022481"/>
    </source>
</evidence>
<dbReference type="PANTHER" id="PTHR30093:SF44">
    <property type="entry name" value="TYPE II SECRETION SYSTEM CORE PROTEIN G"/>
    <property type="match status" value="1"/>
</dbReference>
<protein>
    <recommendedName>
        <fullName evidence="9">Prepilin-type N-terminal cleavage/methylation domain-containing protein</fullName>
    </recommendedName>
</protein>
<dbReference type="SUPFAM" id="SSF54523">
    <property type="entry name" value="Pili subunits"/>
    <property type="match status" value="1"/>
</dbReference>
<dbReference type="AlphaFoldDB" id="R4PKD6"/>
<dbReference type="PATRIC" id="fig|1332188.3.peg.295"/>
<name>R4PKD6_9BACT</name>
<evidence type="ECO:0000256" key="3">
    <source>
        <dbReference type="ARBA" id="ARBA00022692"/>
    </source>
</evidence>
<sequence>MIMKKSSGFTIVELLIVIVVIAILATITIVVYGSVQNRARSSAGQSQVNHLAKKVESFNTVNNTYPTYCQLITNSLSPTGAGSGVGVGTCAAGGSSAGLESKIDTPNSMSSTDVTSTTAANGSVVTYKRCTTNGAKVRYWDYAATTPALVDKNLGNVTTCP</sequence>
<evidence type="ECO:0000256" key="6">
    <source>
        <dbReference type="SAM" id="Phobius"/>
    </source>
</evidence>
<reference evidence="7 8" key="1">
    <citation type="journal article" date="2013" name="Nat. Biotechnol.">
        <title>Genome sequences of rare, uncultured bacteria obtained by differential coverage binning of multiple metagenomes.</title>
        <authorList>
            <person name="Albertsen M."/>
            <person name="Hugenholtz P."/>
            <person name="Skarshewski A."/>
            <person name="Nielsen K.L."/>
            <person name="Tyson G.W."/>
            <person name="Nielsen P.H."/>
        </authorList>
    </citation>
    <scope>NUCLEOTIDE SEQUENCE [LARGE SCALE GENOMIC DNA]</scope>
    <source>
        <strain evidence="7">TM71</strain>
    </source>
</reference>
<dbReference type="NCBIfam" id="TIGR02532">
    <property type="entry name" value="IV_pilin_GFxxxE"/>
    <property type="match status" value="1"/>
</dbReference>
<evidence type="ECO:0008006" key="9">
    <source>
        <dbReference type="Google" id="ProtNLM"/>
    </source>
</evidence>
<feature type="transmembrane region" description="Helical" evidence="6">
    <location>
        <begin position="12"/>
        <end position="35"/>
    </location>
</feature>
<dbReference type="EMBL" id="CP005957">
    <property type="protein sequence ID" value="AGL62008.1"/>
    <property type="molecule type" value="Genomic_DNA"/>
</dbReference>
<dbReference type="HOGENOM" id="CLU_1640712_0_0_0"/>
<dbReference type="KEGG" id="saal:L336_0299"/>
<dbReference type="Pfam" id="PF07963">
    <property type="entry name" value="N_methyl"/>
    <property type="match status" value="1"/>
</dbReference>
<keyword evidence="2" id="KW-0488">Methylation</keyword>
<dbReference type="PANTHER" id="PTHR30093">
    <property type="entry name" value="GENERAL SECRETION PATHWAY PROTEIN G"/>
    <property type="match status" value="1"/>
</dbReference>
<proteinExistence type="predicted"/>
<evidence type="ECO:0000256" key="4">
    <source>
        <dbReference type="ARBA" id="ARBA00022989"/>
    </source>
</evidence>
<dbReference type="Proteomes" id="UP000013893">
    <property type="component" value="Chromosome"/>
</dbReference>
<organism evidence="7 8">
    <name type="scientific">Candidatus Saccharimonas aalborgensis</name>
    <dbReference type="NCBI Taxonomy" id="1332188"/>
    <lineage>
        <taxon>Bacteria</taxon>
        <taxon>Candidatus Saccharimonadota</taxon>
        <taxon>Candidatus Saccharimonadia</taxon>
        <taxon>Candidatus Saccharimonadales</taxon>
        <taxon>Candidatus Saccharimonadaceae</taxon>
        <taxon>Candidatus Saccharimonas</taxon>
    </lineage>
</organism>
<keyword evidence="5 6" id="KW-0472">Membrane</keyword>
<dbReference type="Gene3D" id="3.30.700.10">
    <property type="entry name" value="Glycoprotein, Type 4 Pilin"/>
    <property type="match status" value="1"/>
</dbReference>
<evidence type="ECO:0000313" key="8">
    <source>
        <dbReference type="Proteomes" id="UP000013893"/>
    </source>
</evidence>
<evidence type="ECO:0000313" key="7">
    <source>
        <dbReference type="EMBL" id="AGL62008.1"/>
    </source>
</evidence>
<dbReference type="InterPro" id="IPR012902">
    <property type="entry name" value="N_methyl_site"/>
</dbReference>
<accession>R4PKD6</accession>
<keyword evidence="4 6" id="KW-1133">Transmembrane helix</keyword>
<keyword evidence="8" id="KW-1185">Reference proteome</keyword>
<dbReference type="STRING" id="1332188.L336_0299"/>
<dbReference type="InterPro" id="IPR045584">
    <property type="entry name" value="Pilin-like"/>
</dbReference>
<dbReference type="RefSeq" id="WP_015641458.1">
    <property type="nucleotide sequence ID" value="NC_021219.1"/>
</dbReference>
<evidence type="ECO:0000256" key="1">
    <source>
        <dbReference type="ARBA" id="ARBA00004167"/>
    </source>
</evidence>
<keyword evidence="3 6" id="KW-0812">Transmembrane</keyword>
<evidence type="ECO:0000256" key="5">
    <source>
        <dbReference type="ARBA" id="ARBA00023136"/>
    </source>
</evidence>
<comment type="subcellular location">
    <subcellularLocation>
        <location evidence="1">Membrane</location>
        <topology evidence="1">Single-pass membrane protein</topology>
    </subcellularLocation>
</comment>